<accession>A0ABQ9H770</accession>
<dbReference type="InterPro" id="IPR051436">
    <property type="entry name" value="Autophagy-related_EPG5"/>
</dbReference>
<keyword evidence="5" id="KW-1185">Reference proteome</keyword>
<evidence type="ECO:0000256" key="1">
    <source>
        <dbReference type="ARBA" id="ARBA00010948"/>
    </source>
</evidence>
<organism evidence="4 5">
    <name type="scientific">Dryococelus australis</name>
    <dbReference type="NCBI Taxonomy" id="614101"/>
    <lineage>
        <taxon>Eukaryota</taxon>
        <taxon>Metazoa</taxon>
        <taxon>Ecdysozoa</taxon>
        <taxon>Arthropoda</taxon>
        <taxon>Hexapoda</taxon>
        <taxon>Insecta</taxon>
        <taxon>Pterygota</taxon>
        <taxon>Neoptera</taxon>
        <taxon>Polyneoptera</taxon>
        <taxon>Phasmatodea</taxon>
        <taxon>Verophasmatodea</taxon>
        <taxon>Anareolatae</taxon>
        <taxon>Phasmatidae</taxon>
        <taxon>Eurycanthinae</taxon>
        <taxon>Dryococelus</taxon>
    </lineage>
</organism>
<dbReference type="Proteomes" id="UP001159363">
    <property type="component" value="Chromosome 5"/>
</dbReference>
<evidence type="ECO:0000313" key="4">
    <source>
        <dbReference type="EMBL" id="KAJ8880145.1"/>
    </source>
</evidence>
<dbReference type="PANTHER" id="PTHR31139">
    <property type="entry name" value="ECTOPIC P GRANULES PROTEIN 5 HOMOLOG"/>
    <property type="match status" value="1"/>
</dbReference>
<name>A0ABQ9H770_9NEOP</name>
<dbReference type="Pfam" id="PF26573">
    <property type="entry name" value="TPR_Epg5_2"/>
    <property type="match status" value="1"/>
</dbReference>
<dbReference type="InterPro" id="IPR058750">
    <property type="entry name" value="TPR_Epg5"/>
</dbReference>
<dbReference type="PANTHER" id="PTHR31139:SF4">
    <property type="entry name" value="ECTOPIC P GRANULES PROTEIN 5 HOMOLOG"/>
    <property type="match status" value="1"/>
</dbReference>
<evidence type="ECO:0000313" key="5">
    <source>
        <dbReference type="Proteomes" id="UP001159363"/>
    </source>
</evidence>
<feature type="domain" description="Epg5-like TPR" evidence="3">
    <location>
        <begin position="9"/>
        <end position="64"/>
    </location>
</feature>
<comment type="similarity">
    <text evidence="1">Belongs to the EPG5 family.</text>
</comment>
<reference evidence="4 5" key="1">
    <citation type="submission" date="2023-02" db="EMBL/GenBank/DDBJ databases">
        <title>LHISI_Scaffold_Assembly.</title>
        <authorList>
            <person name="Stuart O.P."/>
            <person name="Cleave R."/>
            <person name="Magrath M.J.L."/>
            <person name="Mikheyev A.S."/>
        </authorList>
    </citation>
    <scope>NUCLEOTIDE SEQUENCE [LARGE SCALE GENOMIC DNA]</scope>
    <source>
        <strain evidence="4">Daus_M_001</strain>
        <tissue evidence="4">Leg muscle</tissue>
    </source>
</reference>
<comment type="caution">
    <text evidence="4">The sequence shown here is derived from an EMBL/GenBank/DDBJ whole genome shotgun (WGS) entry which is preliminary data.</text>
</comment>
<protein>
    <recommendedName>
        <fullName evidence="3">Epg5-like TPR domain-containing protein</fullName>
    </recommendedName>
</protein>
<gene>
    <name evidence="4" type="ORF">PR048_016608</name>
</gene>
<evidence type="ECO:0000256" key="2">
    <source>
        <dbReference type="ARBA" id="ARBA00023006"/>
    </source>
</evidence>
<sequence length="66" mass="7459">MDICCWCVCCQKAAQTVKIPCPPSASLSIYRWAYQALDTPLDHPLLPLIWQKFFLLYLARVPSSSG</sequence>
<evidence type="ECO:0000259" key="3">
    <source>
        <dbReference type="Pfam" id="PF26573"/>
    </source>
</evidence>
<proteinExistence type="inferred from homology"/>
<keyword evidence="2" id="KW-0072">Autophagy</keyword>
<dbReference type="EMBL" id="JARBHB010000006">
    <property type="protein sequence ID" value="KAJ8880145.1"/>
    <property type="molecule type" value="Genomic_DNA"/>
</dbReference>